<dbReference type="Gene3D" id="2.10.50.10">
    <property type="entry name" value="Tumor Necrosis Factor Receptor, subunit A, domain 2"/>
    <property type="match status" value="1"/>
</dbReference>
<dbReference type="SMART" id="SM01411">
    <property type="entry name" value="Ephrin_rec_like"/>
    <property type="match status" value="1"/>
</dbReference>
<feature type="transmembrane region" description="Helical" evidence="3">
    <location>
        <begin position="885"/>
        <end position="906"/>
    </location>
</feature>
<proteinExistence type="predicted"/>
<dbReference type="PROSITE" id="PS50026">
    <property type="entry name" value="EGF_3"/>
    <property type="match status" value="2"/>
</dbReference>
<dbReference type="PANTHER" id="PTHR11319">
    <property type="entry name" value="G PROTEIN-COUPLED RECEPTOR-RELATED"/>
    <property type="match status" value="1"/>
</dbReference>
<reference evidence="6" key="1">
    <citation type="submission" date="2011-02" db="EMBL/GenBank/DDBJ databases">
        <title>The Genome Sequence of Capsaspora owczarzaki ATCC 30864.</title>
        <authorList>
            <person name="Russ C."/>
            <person name="Cuomo C."/>
            <person name="Burger G."/>
            <person name="Gray M.W."/>
            <person name="Holland P.W.H."/>
            <person name="King N."/>
            <person name="Lang F.B.F."/>
            <person name="Roger A.J."/>
            <person name="Ruiz-Trillo I."/>
            <person name="Young S.K."/>
            <person name="Zeng Q."/>
            <person name="Gargeya S."/>
            <person name="Alvarado L."/>
            <person name="Berlin A."/>
            <person name="Chapman S.B."/>
            <person name="Chen Z."/>
            <person name="Freedman E."/>
            <person name="Gellesch M."/>
            <person name="Goldberg J."/>
            <person name="Griggs A."/>
            <person name="Gujja S."/>
            <person name="Heilman E."/>
            <person name="Heiman D."/>
            <person name="Howarth C."/>
            <person name="Mehta T."/>
            <person name="Neiman D."/>
            <person name="Pearson M."/>
            <person name="Roberts A."/>
            <person name="Saif S."/>
            <person name="Shea T."/>
            <person name="Shenoy N."/>
            <person name="Sisk P."/>
            <person name="Stolte C."/>
            <person name="Sykes S."/>
            <person name="White J."/>
            <person name="Yandava C."/>
            <person name="Haas B."/>
            <person name="Nusbaum C."/>
            <person name="Birren B."/>
        </authorList>
    </citation>
    <scope>NUCLEOTIDE SEQUENCE</scope>
    <source>
        <strain evidence="6">ATCC 30864</strain>
    </source>
</reference>
<sequence>MSRFAVPAAAVPAAVLHRRVHPQRSLHPHCYSRSSLACMPSLPRAVLLVASVLVLAPALLGLVENASAQTTYYPQTLGGGKCCASVAACYLVPDRGVNLPSNCNGHGSYTRCTGENRKRCVCESGWQGAQCNVRTCPSTSATAPCSGRGTCNTATGVCACNSPFSGSMCQTSSSTIPCPSNCNGHGSCDTSSGTCTCTSPYVGADCSVSEFAVDTVIPEAVAYTGGSTINVYGVNLDNVIVCVDTDGSTTASACSSTPSKQCSITDATCGRITCTMPAVSDSGPYFLVFADTATSFTITRSIFLYGVPATLVAITPDTSSTGNVVTVDTNSANFLDIYRPSFSVVDAQGDLVTQTPGSIVLQARVSPFPFVRQGLTTTLFPQTTPLLSGLVVSLFAFGFQGEPGQTYNVTFNASYTLDSDTFPIAVSPSSILYVVNVCPTPGAVTHATPTNSSGMCPSGFYRSRFSNTTCIATDPSSSCFCNAGYYETTDGCTPCGMNFYKATAGNGLCTACDTRKVTVATASDDASLCLCEAGYYSETPYTPCIQCDEQQVDCSGTSITPRTGFYVSPTQEVYPCLDNNALLGVTVSSSACSKVYDANTSAVVGYCVPGSTGPLCAVCEDGYFRYNVECRECDSENGGPSAGAALVSILMILLIVFVVYTASRERTKLSMIYRLMINFLQITALLGDYRVGWVGVLKGVFGVASAGNFDFTGFSSYQCLLELSYAETYIITLVAPFVIILFLALLYFVYVGLTALPFVPESWRPKDVNPKSQSSAARQLFDKYLGGMLALLFLFHPIISKHTLGWFRCTEIAGEGRFLITDMTVDCDSDYYRSWLAGAITVLVLFCFGVPLAMLAVLIRNRNNLDDVDVKHRYRFMFEGYQPHLYFWELVYIAKRFIIAAIAALYVANPSIQVVLASWAMFVGVLLHVAFKPFTMKIVFHLELVAMIVTFITMLCGIFLNQITSTERDAVDWSLALANIGVFVLFGVVLLIASSRRIFVFIQSNTKSLRHRFQGPKSSEDPDDGDDWFAELRVTQNGGTIRNTTSPSSKRKSHYDMSVMSPSNEVVTFKNGGFDNVDVVMENPWVKSNEL</sequence>
<dbReference type="Pfam" id="PF07974">
    <property type="entry name" value="EGF_2"/>
    <property type="match status" value="1"/>
</dbReference>
<evidence type="ECO:0000256" key="2">
    <source>
        <dbReference type="PROSITE-ProRule" id="PRU00076"/>
    </source>
</evidence>
<dbReference type="Proteomes" id="UP000008743">
    <property type="component" value="Unassembled WGS sequence"/>
</dbReference>
<dbReference type="Gene3D" id="2.10.25.10">
    <property type="entry name" value="Laminin"/>
    <property type="match status" value="2"/>
</dbReference>
<dbReference type="InParanoid" id="A0A0D2U9E9"/>
<feature type="transmembrane region" description="Helical" evidence="3">
    <location>
        <begin position="912"/>
        <end position="931"/>
    </location>
</feature>
<dbReference type="SUPFAM" id="SSF57184">
    <property type="entry name" value="Growth factor receptor domain"/>
    <property type="match status" value="1"/>
</dbReference>
<feature type="transmembrane region" description="Helical" evidence="3">
    <location>
        <begin position="938"/>
        <end position="961"/>
    </location>
</feature>
<dbReference type="Pfam" id="PF23106">
    <property type="entry name" value="EGF_Teneurin"/>
    <property type="match status" value="1"/>
</dbReference>
<feature type="domain" description="EGF-like" evidence="4">
    <location>
        <begin position="132"/>
        <end position="170"/>
    </location>
</feature>
<keyword evidence="2" id="KW-0245">EGF-like domain</keyword>
<dbReference type="AlphaFoldDB" id="A0A0D2U9E9"/>
<dbReference type="InterPro" id="IPR000742">
    <property type="entry name" value="EGF"/>
</dbReference>
<dbReference type="RefSeq" id="XP_004349540.1">
    <property type="nucleotide sequence ID" value="XM_004349490.2"/>
</dbReference>
<protein>
    <recommendedName>
        <fullName evidence="4">EGF-like domain-containing protein</fullName>
    </recommendedName>
</protein>
<feature type="transmembrane region" description="Helical" evidence="3">
    <location>
        <begin position="835"/>
        <end position="859"/>
    </location>
</feature>
<evidence type="ECO:0000256" key="3">
    <source>
        <dbReference type="SAM" id="Phobius"/>
    </source>
</evidence>
<evidence type="ECO:0000259" key="4">
    <source>
        <dbReference type="PROSITE" id="PS50026"/>
    </source>
</evidence>
<gene>
    <name evidence="5" type="ORF">CAOG_002787</name>
</gene>
<evidence type="ECO:0000313" key="6">
    <source>
        <dbReference type="Proteomes" id="UP000008743"/>
    </source>
</evidence>
<feature type="transmembrane region" description="Helical" evidence="3">
    <location>
        <begin position="730"/>
        <end position="759"/>
    </location>
</feature>
<comment type="caution">
    <text evidence="2">Lacks conserved residue(s) required for the propagation of feature annotation.</text>
</comment>
<evidence type="ECO:0000256" key="1">
    <source>
        <dbReference type="ARBA" id="ARBA00023157"/>
    </source>
</evidence>
<dbReference type="eggNOG" id="KOG1225">
    <property type="taxonomic scope" value="Eukaryota"/>
</dbReference>
<dbReference type="EMBL" id="KE346362">
    <property type="protein sequence ID" value="KJE91686.1"/>
    <property type="molecule type" value="Genomic_DNA"/>
</dbReference>
<feature type="transmembrane region" description="Helical" evidence="3">
    <location>
        <begin position="780"/>
        <end position="799"/>
    </location>
</feature>
<dbReference type="SMART" id="SM00181">
    <property type="entry name" value="EGF"/>
    <property type="match status" value="3"/>
</dbReference>
<feature type="disulfide bond" evidence="2">
    <location>
        <begin position="197"/>
        <end position="206"/>
    </location>
</feature>
<name>A0A0D2U9E9_CAPO3</name>
<dbReference type="InterPro" id="IPR011641">
    <property type="entry name" value="Tyr-kin_ephrin_A/B_rcpt-like"/>
</dbReference>
<feature type="domain" description="EGF-like" evidence="4">
    <location>
        <begin position="174"/>
        <end position="207"/>
    </location>
</feature>
<accession>A0A0D2U9E9</accession>
<evidence type="ECO:0000313" key="5">
    <source>
        <dbReference type="EMBL" id="KJE91686.1"/>
    </source>
</evidence>
<keyword evidence="3" id="KW-0472">Membrane</keyword>
<feature type="transmembrane region" description="Helical" evidence="3">
    <location>
        <begin position="973"/>
        <end position="993"/>
    </location>
</feature>
<keyword evidence="6" id="KW-1185">Reference proteome</keyword>
<keyword evidence="3" id="KW-1133">Transmembrane helix</keyword>
<feature type="disulfide bond" evidence="2">
    <location>
        <begin position="160"/>
        <end position="169"/>
    </location>
</feature>
<keyword evidence="1 2" id="KW-1015">Disulfide bond</keyword>
<feature type="transmembrane region" description="Helical" evidence="3">
    <location>
        <begin position="672"/>
        <end position="691"/>
    </location>
</feature>
<feature type="transmembrane region" description="Helical" evidence="3">
    <location>
        <begin position="641"/>
        <end position="660"/>
    </location>
</feature>
<dbReference type="InterPro" id="IPR013111">
    <property type="entry name" value="EGF_extracell"/>
</dbReference>
<dbReference type="PROSITE" id="PS01186">
    <property type="entry name" value="EGF_2"/>
    <property type="match status" value="2"/>
</dbReference>
<dbReference type="Pfam" id="PF07699">
    <property type="entry name" value="Ephrin_rec_like"/>
    <property type="match status" value="1"/>
</dbReference>
<keyword evidence="3" id="KW-0812">Transmembrane</keyword>
<dbReference type="PhylomeDB" id="A0A0D2U9E9"/>
<feature type="disulfide bond" evidence="2">
    <location>
        <begin position="178"/>
        <end position="188"/>
    </location>
</feature>
<dbReference type="PANTHER" id="PTHR11319:SF35">
    <property type="entry name" value="OUTER MEMBRANE PROTEIN PMPC-RELATED"/>
    <property type="match status" value="1"/>
</dbReference>
<dbReference type="InterPro" id="IPR009030">
    <property type="entry name" value="Growth_fac_rcpt_cys_sf"/>
</dbReference>
<organism evidence="5 6">
    <name type="scientific">Capsaspora owczarzaki (strain ATCC 30864)</name>
    <dbReference type="NCBI Taxonomy" id="595528"/>
    <lineage>
        <taxon>Eukaryota</taxon>
        <taxon>Filasterea</taxon>
        <taxon>Capsaspora</taxon>
    </lineage>
</organism>
<dbReference type="OrthoDB" id="442731at2759"/>
<dbReference type="PROSITE" id="PS00022">
    <property type="entry name" value="EGF_1"/>
    <property type="match status" value="2"/>
</dbReference>
<dbReference type="STRING" id="595528.A0A0D2U9E9"/>